<gene>
    <name evidence="2" type="ORF">ACHAXA_000603</name>
</gene>
<evidence type="ECO:0000259" key="1">
    <source>
        <dbReference type="Pfam" id="PF13905"/>
    </source>
</evidence>
<organism evidence="2 3">
    <name type="scientific">Cyclostephanos tholiformis</name>
    <dbReference type="NCBI Taxonomy" id="382380"/>
    <lineage>
        <taxon>Eukaryota</taxon>
        <taxon>Sar</taxon>
        <taxon>Stramenopiles</taxon>
        <taxon>Ochrophyta</taxon>
        <taxon>Bacillariophyta</taxon>
        <taxon>Coscinodiscophyceae</taxon>
        <taxon>Thalassiosirophycidae</taxon>
        <taxon>Stephanodiscales</taxon>
        <taxon>Stephanodiscaceae</taxon>
        <taxon>Cyclostephanos</taxon>
    </lineage>
</organism>
<proteinExistence type="predicted"/>
<feature type="domain" description="Thioredoxin-like fold" evidence="1">
    <location>
        <begin position="34"/>
        <end position="142"/>
    </location>
</feature>
<dbReference type="AlphaFoldDB" id="A0ABD3SRA6"/>
<dbReference type="PANTHER" id="PTHR46472:SF1">
    <property type="entry name" value="NUCLEOREDOXIN"/>
    <property type="match status" value="1"/>
</dbReference>
<evidence type="ECO:0000313" key="3">
    <source>
        <dbReference type="Proteomes" id="UP001530377"/>
    </source>
</evidence>
<name>A0ABD3SRA6_9STRA</name>
<dbReference type="EMBL" id="JALLPB020000014">
    <property type="protein sequence ID" value="KAL3826777.1"/>
    <property type="molecule type" value="Genomic_DNA"/>
</dbReference>
<dbReference type="Gene3D" id="3.40.30.10">
    <property type="entry name" value="Glutaredoxin"/>
    <property type="match status" value="1"/>
</dbReference>
<dbReference type="PANTHER" id="PTHR46472">
    <property type="entry name" value="NUCLEOREDOXIN"/>
    <property type="match status" value="1"/>
</dbReference>
<dbReference type="Proteomes" id="UP001530377">
    <property type="component" value="Unassembled WGS sequence"/>
</dbReference>
<accession>A0ABD3SRA6</accession>
<sequence length="170" mass="18218">MMAATSKAIQSLPALNRPDGTAMSPDSLPGKLLGKRVALYFAAGWCPMCTSFEPSLMAFIEKSKSISGGIGDIEVIYVPSDKSVDDIVRRTLAMGMMSVPFGENADAIKSQYKIWAGIESSRLGSDRRSGVPSLVVLDSIDGNELAFLPTESMGAKALQLWPLEDTNGVW</sequence>
<evidence type="ECO:0000313" key="2">
    <source>
        <dbReference type="EMBL" id="KAL3826777.1"/>
    </source>
</evidence>
<protein>
    <recommendedName>
        <fullName evidence="1">Thioredoxin-like fold domain-containing protein</fullName>
    </recommendedName>
</protein>
<dbReference type="InterPro" id="IPR012336">
    <property type="entry name" value="Thioredoxin-like_fold"/>
</dbReference>
<dbReference type="SUPFAM" id="SSF52833">
    <property type="entry name" value="Thioredoxin-like"/>
    <property type="match status" value="1"/>
</dbReference>
<reference evidence="2 3" key="1">
    <citation type="submission" date="2024-10" db="EMBL/GenBank/DDBJ databases">
        <title>Updated reference genomes for cyclostephanoid diatoms.</title>
        <authorList>
            <person name="Roberts W.R."/>
            <person name="Alverson A.J."/>
        </authorList>
    </citation>
    <scope>NUCLEOTIDE SEQUENCE [LARGE SCALE GENOMIC DNA]</scope>
    <source>
        <strain evidence="2 3">AJA228-03</strain>
    </source>
</reference>
<keyword evidence="3" id="KW-1185">Reference proteome</keyword>
<comment type="caution">
    <text evidence="2">The sequence shown here is derived from an EMBL/GenBank/DDBJ whole genome shotgun (WGS) entry which is preliminary data.</text>
</comment>
<dbReference type="Pfam" id="PF13905">
    <property type="entry name" value="Thioredoxin_8"/>
    <property type="match status" value="1"/>
</dbReference>
<dbReference type="InterPro" id="IPR036249">
    <property type="entry name" value="Thioredoxin-like_sf"/>
</dbReference>